<name>A0AAV4VGY9_CAEEX</name>
<comment type="caution">
    <text evidence="1">The sequence shown here is derived from an EMBL/GenBank/DDBJ whole genome shotgun (WGS) entry which is preliminary data.</text>
</comment>
<accession>A0AAV4VGY9</accession>
<keyword evidence="2" id="KW-1185">Reference proteome</keyword>
<dbReference type="Proteomes" id="UP001054945">
    <property type="component" value="Unassembled WGS sequence"/>
</dbReference>
<dbReference type="AlphaFoldDB" id="A0AAV4VGY9"/>
<gene>
    <name evidence="1" type="ORF">CEXT_770431</name>
</gene>
<reference evidence="1 2" key="1">
    <citation type="submission" date="2021-06" db="EMBL/GenBank/DDBJ databases">
        <title>Caerostris extrusa draft genome.</title>
        <authorList>
            <person name="Kono N."/>
            <person name="Arakawa K."/>
        </authorList>
    </citation>
    <scope>NUCLEOTIDE SEQUENCE [LARGE SCALE GENOMIC DNA]</scope>
</reference>
<organism evidence="1 2">
    <name type="scientific">Caerostris extrusa</name>
    <name type="common">Bark spider</name>
    <name type="synonym">Caerostris bankana</name>
    <dbReference type="NCBI Taxonomy" id="172846"/>
    <lineage>
        <taxon>Eukaryota</taxon>
        <taxon>Metazoa</taxon>
        <taxon>Ecdysozoa</taxon>
        <taxon>Arthropoda</taxon>
        <taxon>Chelicerata</taxon>
        <taxon>Arachnida</taxon>
        <taxon>Araneae</taxon>
        <taxon>Araneomorphae</taxon>
        <taxon>Entelegynae</taxon>
        <taxon>Araneoidea</taxon>
        <taxon>Araneidae</taxon>
        <taxon>Caerostris</taxon>
    </lineage>
</organism>
<evidence type="ECO:0000313" key="2">
    <source>
        <dbReference type="Proteomes" id="UP001054945"/>
    </source>
</evidence>
<sequence>MPLNALTGAPVELTPDTRSTPCYYLAGVLIVVNARDIWAAGTSLKPQMDEPKCRWGLNCNHDPLLHNV</sequence>
<dbReference type="EMBL" id="BPLR01014566">
    <property type="protein sequence ID" value="GIY69666.1"/>
    <property type="molecule type" value="Genomic_DNA"/>
</dbReference>
<protein>
    <submittedName>
        <fullName evidence="1">Uncharacterized protein</fullName>
    </submittedName>
</protein>
<proteinExistence type="predicted"/>
<evidence type="ECO:0000313" key="1">
    <source>
        <dbReference type="EMBL" id="GIY69666.1"/>
    </source>
</evidence>